<organism evidence="1 2">
    <name type="scientific">Sphingomonas humi</name>
    <dbReference type="NCBI Taxonomy" id="335630"/>
    <lineage>
        <taxon>Bacteria</taxon>
        <taxon>Pseudomonadati</taxon>
        <taxon>Pseudomonadota</taxon>
        <taxon>Alphaproteobacteria</taxon>
        <taxon>Sphingomonadales</taxon>
        <taxon>Sphingomonadaceae</taxon>
        <taxon>Sphingomonas</taxon>
    </lineage>
</organism>
<accession>A0ABP7RH71</accession>
<evidence type="ECO:0000313" key="1">
    <source>
        <dbReference type="EMBL" id="GAA3997439.1"/>
    </source>
</evidence>
<dbReference type="RefSeq" id="WP_344708439.1">
    <property type="nucleotide sequence ID" value="NZ_BAAAZD010000001.1"/>
</dbReference>
<comment type="caution">
    <text evidence="1">The sequence shown here is derived from an EMBL/GenBank/DDBJ whole genome shotgun (WGS) entry which is preliminary data.</text>
</comment>
<sequence length="58" mass="6075">MTGAEFQQRDAFQAALRLISEAVDLLDGHGGPPEVAVHLELAAHGLQQAIGALSQHTS</sequence>
<name>A0ABP7RH71_9SPHN</name>
<reference evidence="2" key="1">
    <citation type="journal article" date="2019" name="Int. J. Syst. Evol. Microbiol.">
        <title>The Global Catalogue of Microorganisms (GCM) 10K type strain sequencing project: providing services to taxonomists for standard genome sequencing and annotation.</title>
        <authorList>
            <consortium name="The Broad Institute Genomics Platform"/>
            <consortium name="The Broad Institute Genome Sequencing Center for Infectious Disease"/>
            <person name="Wu L."/>
            <person name="Ma J."/>
        </authorList>
    </citation>
    <scope>NUCLEOTIDE SEQUENCE [LARGE SCALE GENOMIC DNA]</scope>
    <source>
        <strain evidence="2">JCM 16603</strain>
    </source>
</reference>
<proteinExistence type="predicted"/>
<keyword evidence="2" id="KW-1185">Reference proteome</keyword>
<evidence type="ECO:0000313" key="2">
    <source>
        <dbReference type="Proteomes" id="UP001501310"/>
    </source>
</evidence>
<protein>
    <submittedName>
        <fullName evidence="1">Uncharacterized protein</fullName>
    </submittedName>
</protein>
<dbReference type="EMBL" id="BAAAZD010000001">
    <property type="protein sequence ID" value="GAA3997439.1"/>
    <property type="molecule type" value="Genomic_DNA"/>
</dbReference>
<dbReference type="Proteomes" id="UP001501310">
    <property type="component" value="Unassembled WGS sequence"/>
</dbReference>
<gene>
    <name evidence="1" type="ORF">GCM10022211_03510</name>
</gene>